<dbReference type="AlphaFoldDB" id="A0AAE4P2C4"/>
<name>A0AAE4P2C4_9FLAO</name>
<protein>
    <submittedName>
        <fullName evidence="1">Uncharacterized protein</fullName>
    </submittedName>
</protein>
<proteinExistence type="predicted"/>
<accession>A0AAE4P2C4</accession>
<reference evidence="1" key="1">
    <citation type="submission" date="2023-02" db="EMBL/GenBank/DDBJ databases">
        <title>Elizabethkingia anophelis draft genomes.</title>
        <authorList>
            <person name="Nicholson A.C."/>
            <person name="Whitney A.M."/>
            <person name="Humrighouse B.W."/>
            <person name="Villarma A."/>
            <person name="Bell M."/>
            <person name="Mcquiston J."/>
        </authorList>
    </citation>
    <scope>NUCLEOTIDE SEQUENCE</scope>
    <source>
        <strain evidence="1">B4955</strain>
    </source>
</reference>
<comment type="caution">
    <text evidence="1">The sequence shown here is derived from an EMBL/GenBank/DDBJ whole genome shotgun (WGS) entry which is preliminary data.</text>
</comment>
<dbReference type="EMBL" id="NWGY01000017">
    <property type="protein sequence ID" value="MDV3665667.1"/>
    <property type="molecule type" value="Genomic_DNA"/>
</dbReference>
<evidence type="ECO:0000313" key="1">
    <source>
        <dbReference type="EMBL" id="MDV3665667.1"/>
    </source>
</evidence>
<dbReference type="Proteomes" id="UP001189000">
    <property type="component" value="Unassembled WGS sequence"/>
</dbReference>
<organism evidence="1 2">
    <name type="scientific">Elizabethkingia anophelis</name>
    <dbReference type="NCBI Taxonomy" id="1117645"/>
    <lineage>
        <taxon>Bacteria</taxon>
        <taxon>Pseudomonadati</taxon>
        <taxon>Bacteroidota</taxon>
        <taxon>Flavobacteriia</taxon>
        <taxon>Flavobacteriales</taxon>
        <taxon>Weeksellaceae</taxon>
        <taxon>Elizabethkingia</taxon>
    </lineage>
</organism>
<sequence length="294" mass="34579">MITKFSQIDELIFNNLYTEDSEIKLERIPADECQDIGEDVSFYYSYDEFLNQFNIENIRTRFEIMLNTTWNEYYLQDCMILFNKAFHKQNTELSQKKYCISFIKHVTNANNEFSIMLKEGQDNSFLNNTLNDFQKIAIQEVLVANISIVNWVRKEYKAFIEPQLKFDNFNTIIGRDLDYIERLYEGLRDYDFFEDSISFDDFINALKQDAGTKHKIRLKVKVASEFYFLINYLVGKSNNLPKMKFYAAIADRIDVVNIKLTAKGICNGISALENNPSRQIDNKSEMIILIKNLS</sequence>
<evidence type="ECO:0000313" key="2">
    <source>
        <dbReference type="Proteomes" id="UP001189000"/>
    </source>
</evidence>
<gene>
    <name evidence="1" type="ORF">CMU51_16580</name>
</gene>